<proteinExistence type="predicted"/>
<feature type="domain" description="HTH tetR-type" evidence="5">
    <location>
        <begin position="16"/>
        <end position="76"/>
    </location>
</feature>
<evidence type="ECO:0000256" key="2">
    <source>
        <dbReference type="ARBA" id="ARBA00023125"/>
    </source>
</evidence>
<evidence type="ECO:0000313" key="6">
    <source>
        <dbReference type="EMBL" id="RXT24065.1"/>
    </source>
</evidence>
<dbReference type="PROSITE" id="PS50977">
    <property type="entry name" value="HTH_TETR_2"/>
    <property type="match status" value="1"/>
</dbReference>
<evidence type="ECO:0000259" key="5">
    <source>
        <dbReference type="PROSITE" id="PS50977"/>
    </source>
</evidence>
<name>A0A4Q1U0C5_RHILE</name>
<dbReference type="Pfam" id="PF00440">
    <property type="entry name" value="TetR_N"/>
    <property type="match status" value="1"/>
</dbReference>
<organism evidence="6 7">
    <name type="scientific">Rhizobium leguminosarum</name>
    <dbReference type="NCBI Taxonomy" id="384"/>
    <lineage>
        <taxon>Bacteria</taxon>
        <taxon>Pseudomonadati</taxon>
        <taxon>Pseudomonadota</taxon>
        <taxon>Alphaproteobacteria</taxon>
        <taxon>Hyphomicrobiales</taxon>
        <taxon>Rhizobiaceae</taxon>
        <taxon>Rhizobium/Agrobacterium group</taxon>
        <taxon>Rhizobium</taxon>
    </lineage>
</organism>
<gene>
    <name evidence="6" type="ORF">B5P46_19320</name>
</gene>
<keyword evidence="3" id="KW-0804">Transcription</keyword>
<protein>
    <recommendedName>
        <fullName evidence="5">HTH tetR-type domain-containing protein</fullName>
    </recommendedName>
</protein>
<accession>A0A4Q1U0C5</accession>
<dbReference type="SUPFAM" id="SSF46689">
    <property type="entry name" value="Homeodomain-like"/>
    <property type="match status" value="1"/>
</dbReference>
<dbReference type="Gene3D" id="1.10.357.10">
    <property type="entry name" value="Tetracycline Repressor, domain 2"/>
    <property type="match status" value="1"/>
</dbReference>
<evidence type="ECO:0000256" key="1">
    <source>
        <dbReference type="ARBA" id="ARBA00023015"/>
    </source>
</evidence>
<dbReference type="GO" id="GO:0000976">
    <property type="term" value="F:transcription cis-regulatory region binding"/>
    <property type="evidence" value="ECO:0007669"/>
    <property type="project" value="TreeGrafter"/>
</dbReference>
<feature type="DNA-binding region" description="H-T-H motif" evidence="4">
    <location>
        <begin position="39"/>
        <end position="58"/>
    </location>
</feature>
<dbReference type="EMBL" id="MZMU01000012">
    <property type="protein sequence ID" value="RXT24065.1"/>
    <property type="molecule type" value="Genomic_DNA"/>
</dbReference>
<reference evidence="6 7" key="1">
    <citation type="submission" date="2017-03" db="EMBL/GenBank/DDBJ databases">
        <authorList>
            <person name="Safronova V.I."/>
            <person name="Sazanova A.L."/>
            <person name="Chirak E.R."/>
        </authorList>
    </citation>
    <scope>NUCLEOTIDE SEQUENCE [LARGE SCALE GENOMIC DNA]</scope>
    <source>
        <strain evidence="6 7">Tri-43</strain>
    </source>
</reference>
<dbReference type="InterPro" id="IPR001647">
    <property type="entry name" value="HTH_TetR"/>
</dbReference>
<dbReference type="InterPro" id="IPR009057">
    <property type="entry name" value="Homeodomain-like_sf"/>
</dbReference>
<evidence type="ECO:0000256" key="4">
    <source>
        <dbReference type="PROSITE-ProRule" id="PRU00335"/>
    </source>
</evidence>
<dbReference type="AlphaFoldDB" id="A0A4Q1U0C5"/>
<comment type="caution">
    <text evidence="6">The sequence shown here is derived from an EMBL/GenBank/DDBJ whole genome shotgun (WGS) entry which is preliminary data.</text>
</comment>
<keyword evidence="2 4" id="KW-0238">DNA-binding</keyword>
<dbReference type="Proteomes" id="UP000290767">
    <property type="component" value="Unassembled WGS sequence"/>
</dbReference>
<evidence type="ECO:0000313" key="7">
    <source>
        <dbReference type="Proteomes" id="UP000290767"/>
    </source>
</evidence>
<evidence type="ECO:0000256" key="3">
    <source>
        <dbReference type="ARBA" id="ARBA00023163"/>
    </source>
</evidence>
<dbReference type="PANTHER" id="PTHR30055:SF234">
    <property type="entry name" value="HTH-TYPE TRANSCRIPTIONAL REGULATOR BETI"/>
    <property type="match status" value="1"/>
</dbReference>
<keyword evidence="1" id="KW-0805">Transcription regulation</keyword>
<dbReference type="GO" id="GO:0003700">
    <property type="term" value="F:DNA-binding transcription factor activity"/>
    <property type="evidence" value="ECO:0007669"/>
    <property type="project" value="TreeGrafter"/>
</dbReference>
<sequence>MNEMTPPRPTAREELTTITQDRIMEGLAALLRAGSDEVTFDLVSRQSGVPQRTLYRYFANKETLLGAFWHWVNALIAVPALPASPEQVVAHIPELFSAFDRDEPLVRAMLHNPHGRAVRLAHAEARREKFSIALRDVTGTIPAEDARHLLAAVTSLCSASGWESMKDNWSLSGAEAAKAAQWAVQALIDDARRRSRGTEARQPATMEGDAR</sequence>
<dbReference type="PANTHER" id="PTHR30055">
    <property type="entry name" value="HTH-TYPE TRANSCRIPTIONAL REGULATOR RUTR"/>
    <property type="match status" value="1"/>
</dbReference>
<dbReference type="InterPro" id="IPR050109">
    <property type="entry name" value="HTH-type_TetR-like_transc_reg"/>
</dbReference>